<evidence type="ECO:0000313" key="1">
    <source>
        <dbReference type="EMBL" id="GAD90714.1"/>
    </source>
</evidence>
<dbReference type="RefSeq" id="WP_023405030.1">
    <property type="nucleotide sequence ID" value="NZ_BAUJ01000054.1"/>
</dbReference>
<dbReference type="AlphaFoldDB" id="V5F5A9"/>
<dbReference type="Proteomes" id="UP000017800">
    <property type="component" value="Unassembled WGS sequence"/>
</dbReference>
<comment type="caution">
    <text evidence="1">The sequence shown here is derived from an EMBL/GenBank/DDBJ whole genome shotgun (WGS) entry which is preliminary data.</text>
</comment>
<gene>
    <name evidence="1" type="ORF">VHA01S_054_00080</name>
</gene>
<reference evidence="1 2" key="1">
    <citation type="submission" date="2013-10" db="EMBL/GenBank/DDBJ databases">
        <authorList>
            <person name="Ichikawa N."/>
            <person name="Kimura A."/>
            <person name="Ohji S."/>
            <person name="Hosoyama A."/>
            <person name="Fujita N."/>
        </authorList>
    </citation>
    <scope>NUCLEOTIDE SEQUENCE [LARGE SCALE GENOMIC DNA]</scope>
    <source>
        <strain evidence="1 2">NBRC 102217</strain>
    </source>
</reference>
<sequence>MKKIEMVQLINELESDIHNLQFFTAKIEKRLCKVRAELFEVILLSNKDDETETKSSSK</sequence>
<accession>V5F5A9</accession>
<protein>
    <submittedName>
        <fullName evidence="1">Uncharacterized protein</fullName>
    </submittedName>
</protein>
<evidence type="ECO:0000313" key="2">
    <source>
        <dbReference type="Proteomes" id="UP000017800"/>
    </source>
</evidence>
<organism evidence="1 2">
    <name type="scientific">Vibrio halioticoli NBRC 102217</name>
    <dbReference type="NCBI Taxonomy" id="1219072"/>
    <lineage>
        <taxon>Bacteria</taxon>
        <taxon>Pseudomonadati</taxon>
        <taxon>Pseudomonadota</taxon>
        <taxon>Gammaproteobacteria</taxon>
        <taxon>Vibrionales</taxon>
        <taxon>Vibrionaceae</taxon>
        <taxon>Vibrio</taxon>
    </lineage>
</organism>
<keyword evidence="2" id="KW-1185">Reference proteome</keyword>
<reference evidence="1 2" key="2">
    <citation type="submission" date="2013-11" db="EMBL/GenBank/DDBJ databases">
        <title>Whole genome shotgun sequence of Vibrio halioticoli NBRC 102217.</title>
        <authorList>
            <person name="Isaki S."/>
            <person name="Kimura A."/>
            <person name="Ohji S."/>
            <person name="Hosoyama A."/>
            <person name="Fujita N."/>
            <person name="Hashimoto M."/>
            <person name="Hosoyama Y."/>
            <person name="Yamazoe A."/>
        </authorList>
    </citation>
    <scope>NUCLEOTIDE SEQUENCE [LARGE SCALE GENOMIC DNA]</scope>
    <source>
        <strain evidence="1 2">NBRC 102217</strain>
    </source>
</reference>
<name>V5F5A9_9VIBR</name>
<proteinExistence type="predicted"/>
<dbReference type="EMBL" id="BAUJ01000054">
    <property type="protein sequence ID" value="GAD90714.1"/>
    <property type="molecule type" value="Genomic_DNA"/>
</dbReference>